<dbReference type="AlphaFoldDB" id="A0A060S2Q6"/>
<gene>
    <name evidence="2" type="ORF">BN946_scf184760.g2</name>
</gene>
<organism evidence="2 3">
    <name type="scientific">Pycnoporus cinnabarinus</name>
    <name type="common">Cinnabar-red polypore</name>
    <name type="synonym">Trametes cinnabarina</name>
    <dbReference type="NCBI Taxonomy" id="5643"/>
    <lineage>
        <taxon>Eukaryota</taxon>
        <taxon>Fungi</taxon>
        <taxon>Dikarya</taxon>
        <taxon>Basidiomycota</taxon>
        <taxon>Agaricomycotina</taxon>
        <taxon>Agaricomycetes</taxon>
        <taxon>Polyporales</taxon>
        <taxon>Polyporaceae</taxon>
        <taxon>Trametes</taxon>
    </lineage>
</organism>
<evidence type="ECO:0000313" key="2">
    <source>
        <dbReference type="EMBL" id="CDO68446.1"/>
    </source>
</evidence>
<feature type="compositionally biased region" description="Polar residues" evidence="1">
    <location>
        <begin position="63"/>
        <end position="78"/>
    </location>
</feature>
<dbReference type="HOGENOM" id="CLU_733917_0_0_1"/>
<evidence type="ECO:0000256" key="1">
    <source>
        <dbReference type="SAM" id="MobiDB-lite"/>
    </source>
</evidence>
<proteinExistence type="predicted"/>
<sequence>MKDEWLPSCRFRATPRCTPYSLQIADFVASYIAVLSDHGSSDKYHSANGLSLWELHDRHPSEYGNNSSPRSQPASPTLVSDPESRSPSPRPIPPPRIIPRHLLASTAAQFRNNLTIQLNRLHRLTRKFHVYFWPTERAPELQPIPFPFGSILTNSIHALSQHIDQLESIYCATVEEDANLPLPFLLPDEINPVALDVYKQTEVDQLATVNSAWAQHFIRYPNFVRQIFHNHRLAIAHQIDPPRRAYTYALEIPHPAAIENLEYSIRSHCPSWVDIAFLPPNDPFRQHYPLTARITYYTDQRPRPTVAFLDILNNGTLVARFSHNGLLNAETFSRLPPEIRFGLCVYLIDHKDWCTYLVTGHLHILGPLFAGYHLLLH</sequence>
<dbReference type="Proteomes" id="UP000029665">
    <property type="component" value="Unassembled WGS sequence"/>
</dbReference>
<comment type="caution">
    <text evidence="2">The sequence shown here is derived from an EMBL/GenBank/DDBJ whole genome shotgun (WGS) entry which is preliminary data.</text>
</comment>
<evidence type="ECO:0000313" key="3">
    <source>
        <dbReference type="Proteomes" id="UP000029665"/>
    </source>
</evidence>
<name>A0A060S2Q6_PYCCI</name>
<feature type="region of interest" description="Disordered" evidence="1">
    <location>
        <begin position="61"/>
        <end position="96"/>
    </location>
</feature>
<protein>
    <submittedName>
        <fullName evidence="2">Uncharacterized protein</fullName>
    </submittedName>
</protein>
<accession>A0A060S2Q6</accession>
<keyword evidence="3" id="KW-1185">Reference proteome</keyword>
<reference evidence="2" key="1">
    <citation type="submission" date="2014-01" db="EMBL/GenBank/DDBJ databases">
        <title>The genome of the white-rot fungus Pycnoporus cinnabarinus: a basidiomycete model with a versatile arsenal for lignocellulosic biomass breakdown.</title>
        <authorList>
            <person name="Levasseur A."/>
            <person name="Lomascolo A."/>
            <person name="Ruiz-Duenas F.J."/>
            <person name="Uzan E."/>
            <person name="Piumi F."/>
            <person name="Kues U."/>
            <person name="Ram A.F.J."/>
            <person name="Murat C."/>
            <person name="Haon M."/>
            <person name="Benoit I."/>
            <person name="Arfi Y."/>
            <person name="Chevret D."/>
            <person name="Drula E."/>
            <person name="Kwon M.J."/>
            <person name="Gouret P."/>
            <person name="Lesage-Meessen L."/>
            <person name="Lombard V."/>
            <person name="Mariette J."/>
            <person name="Noirot C."/>
            <person name="Park J."/>
            <person name="Patyshakuliyeva A."/>
            <person name="Wieneger R.A.B."/>
            <person name="Wosten H.A.B."/>
            <person name="Martin F."/>
            <person name="Coutinho P.M."/>
            <person name="de Vries R."/>
            <person name="Martinez A.T."/>
            <person name="Klopp C."/>
            <person name="Pontarotti P."/>
            <person name="Henrissat B."/>
            <person name="Record E."/>
        </authorList>
    </citation>
    <scope>NUCLEOTIDE SEQUENCE [LARGE SCALE GENOMIC DNA]</scope>
    <source>
        <strain evidence="2">BRFM137</strain>
    </source>
</reference>
<dbReference type="EMBL" id="CCBP010000016">
    <property type="protein sequence ID" value="CDO68446.1"/>
    <property type="molecule type" value="Genomic_DNA"/>
</dbReference>